<keyword evidence="2 5" id="KW-0547">Nucleotide-binding</keyword>
<gene>
    <name evidence="9" type="ORF">SOCE26_057190</name>
</gene>
<keyword evidence="6" id="KW-0175">Coiled coil</keyword>
<dbReference type="SUPFAM" id="SSF56112">
    <property type="entry name" value="Protein kinase-like (PK-like)"/>
    <property type="match status" value="1"/>
</dbReference>
<name>A0A2L0EYB8_SORCE</name>
<keyword evidence="3" id="KW-0418">Kinase</keyword>
<sequence length="502" mass="53219">MCPLPALPEGLPKEGDIVAGKYRVEGMLGAGGMGFVVSAVHVALRQRVAVKFLSPTAEQVLPDAGARFLREARFAMAIQSEHVTRVLDVGTLDGGLLYIVMERLSGVDLSQLLRSRGEPIPAADAAGMILQACEAIAEAHSLGIVHRDLKLTNLFVTSYADGSPLVKVLDFGLSKLIAPDLGGALESSLTMTSVIVGSPHYMSPEQIRSLKHVDTRTDIWALGVILYQLVSGRRPFRGSSLPSICMSIAADAPRPIRSFRPEVPAELDQLILRCLEKDVNRRVQTIAELAEGLAPLAPQQAMVSLRRMLKLRPSYPALPAPSSSRPPPPPSAAPPSSSLPPPPSVVPEPPTVPSGIWASVLGGQEHGGFLPWLQSFDTFVRGAGAQLGLDEGHVATVSDARAGLESAALRVDDAEAIVGEAERAVARVDAEVVEAERGCARAQEALDAALAARARVLGDVLGVVESIAEHLRRHDRIPAAILRQMRLPPAGAPRSSEPSVAK</sequence>
<dbReference type="SMART" id="SM00220">
    <property type="entry name" value="S_TKc"/>
    <property type="match status" value="1"/>
</dbReference>
<dbReference type="CDD" id="cd14014">
    <property type="entry name" value="STKc_PknB_like"/>
    <property type="match status" value="1"/>
</dbReference>
<organism evidence="9 10">
    <name type="scientific">Sorangium cellulosum</name>
    <name type="common">Polyangium cellulosum</name>
    <dbReference type="NCBI Taxonomy" id="56"/>
    <lineage>
        <taxon>Bacteria</taxon>
        <taxon>Pseudomonadati</taxon>
        <taxon>Myxococcota</taxon>
        <taxon>Polyangia</taxon>
        <taxon>Polyangiales</taxon>
        <taxon>Polyangiaceae</taxon>
        <taxon>Sorangium</taxon>
    </lineage>
</organism>
<feature type="coiled-coil region" evidence="6">
    <location>
        <begin position="404"/>
        <end position="431"/>
    </location>
</feature>
<dbReference type="PANTHER" id="PTHR43289">
    <property type="entry name" value="MITOGEN-ACTIVATED PROTEIN KINASE KINASE KINASE 20-RELATED"/>
    <property type="match status" value="1"/>
</dbReference>
<dbReference type="RefSeq" id="WP_159397374.1">
    <property type="nucleotide sequence ID" value="NZ_CP012673.1"/>
</dbReference>
<protein>
    <recommendedName>
        <fullName evidence="8">Protein kinase domain-containing protein</fullName>
    </recommendedName>
</protein>
<dbReference type="InterPro" id="IPR011009">
    <property type="entry name" value="Kinase-like_dom_sf"/>
</dbReference>
<dbReference type="OrthoDB" id="9801841at2"/>
<proteinExistence type="predicted"/>
<dbReference type="Pfam" id="PF00069">
    <property type="entry name" value="Pkinase"/>
    <property type="match status" value="1"/>
</dbReference>
<reference evidence="9 10" key="1">
    <citation type="submission" date="2015-09" db="EMBL/GenBank/DDBJ databases">
        <title>Sorangium comparison.</title>
        <authorList>
            <person name="Zaburannyi N."/>
            <person name="Bunk B."/>
            <person name="Overmann J."/>
            <person name="Mueller R."/>
        </authorList>
    </citation>
    <scope>NUCLEOTIDE SEQUENCE [LARGE SCALE GENOMIC DNA]</scope>
    <source>
        <strain evidence="9 10">So ce26</strain>
    </source>
</reference>
<evidence type="ECO:0000313" key="9">
    <source>
        <dbReference type="EMBL" id="AUX44255.1"/>
    </source>
</evidence>
<dbReference type="Gene3D" id="1.10.510.10">
    <property type="entry name" value="Transferase(Phosphotransferase) domain 1"/>
    <property type="match status" value="1"/>
</dbReference>
<keyword evidence="1" id="KW-0808">Transferase</keyword>
<dbReference type="PANTHER" id="PTHR43289:SF6">
    <property type="entry name" value="SERINE_THREONINE-PROTEIN KINASE NEKL-3"/>
    <property type="match status" value="1"/>
</dbReference>
<evidence type="ECO:0000313" key="10">
    <source>
        <dbReference type="Proteomes" id="UP000238348"/>
    </source>
</evidence>
<evidence type="ECO:0000256" key="5">
    <source>
        <dbReference type="PROSITE-ProRule" id="PRU10141"/>
    </source>
</evidence>
<evidence type="ECO:0000256" key="4">
    <source>
        <dbReference type="ARBA" id="ARBA00022840"/>
    </source>
</evidence>
<accession>A0A2L0EYB8</accession>
<feature type="region of interest" description="Disordered" evidence="7">
    <location>
        <begin position="316"/>
        <end position="347"/>
    </location>
</feature>
<evidence type="ECO:0000259" key="8">
    <source>
        <dbReference type="PROSITE" id="PS50011"/>
    </source>
</evidence>
<evidence type="ECO:0000256" key="3">
    <source>
        <dbReference type="ARBA" id="ARBA00022777"/>
    </source>
</evidence>
<dbReference type="GO" id="GO:0004674">
    <property type="term" value="F:protein serine/threonine kinase activity"/>
    <property type="evidence" value="ECO:0007669"/>
    <property type="project" value="TreeGrafter"/>
</dbReference>
<dbReference type="PROSITE" id="PS00108">
    <property type="entry name" value="PROTEIN_KINASE_ST"/>
    <property type="match status" value="1"/>
</dbReference>
<dbReference type="Proteomes" id="UP000238348">
    <property type="component" value="Chromosome"/>
</dbReference>
<evidence type="ECO:0000256" key="7">
    <source>
        <dbReference type="SAM" id="MobiDB-lite"/>
    </source>
</evidence>
<dbReference type="InterPro" id="IPR017441">
    <property type="entry name" value="Protein_kinase_ATP_BS"/>
</dbReference>
<feature type="binding site" evidence="5">
    <location>
        <position position="51"/>
    </location>
    <ligand>
        <name>ATP</name>
        <dbReference type="ChEBI" id="CHEBI:30616"/>
    </ligand>
</feature>
<keyword evidence="4 5" id="KW-0067">ATP-binding</keyword>
<dbReference type="AlphaFoldDB" id="A0A2L0EYB8"/>
<feature type="domain" description="Protein kinase" evidence="8">
    <location>
        <begin position="22"/>
        <end position="297"/>
    </location>
</feature>
<dbReference type="PROSITE" id="PS50011">
    <property type="entry name" value="PROTEIN_KINASE_DOM"/>
    <property type="match status" value="1"/>
</dbReference>
<dbReference type="Gene3D" id="3.30.200.20">
    <property type="entry name" value="Phosphorylase Kinase, domain 1"/>
    <property type="match status" value="1"/>
</dbReference>
<dbReference type="PROSITE" id="PS00107">
    <property type="entry name" value="PROTEIN_KINASE_ATP"/>
    <property type="match status" value="1"/>
</dbReference>
<dbReference type="InterPro" id="IPR008271">
    <property type="entry name" value="Ser/Thr_kinase_AS"/>
</dbReference>
<dbReference type="InterPro" id="IPR000719">
    <property type="entry name" value="Prot_kinase_dom"/>
</dbReference>
<evidence type="ECO:0000256" key="1">
    <source>
        <dbReference type="ARBA" id="ARBA00022679"/>
    </source>
</evidence>
<dbReference type="EMBL" id="CP012673">
    <property type="protein sequence ID" value="AUX44255.1"/>
    <property type="molecule type" value="Genomic_DNA"/>
</dbReference>
<dbReference type="GO" id="GO:0005524">
    <property type="term" value="F:ATP binding"/>
    <property type="evidence" value="ECO:0007669"/>
    <property type="project" value="UniProtKB-UniRule"/>
</dbReference>
<evidence type="ECO:0000256" key="6">
    <source>
        <dbReference type="SAM" id="Coils"/>
    </source>
</evidence>
<evidence type="ECO:0000256" key="2">
    <source>
        <dbReference type="ARBA" id="ARBA00022741"/>
    </source>
</evidence>